<accession>A0ABQ9X245</accession>
<dbReference type="EMBL" id="JARBJD010000251">
    <property type="protein sequence ID" value="KAK2945658.1"/>
    <property type="molecule type" value="Genomic_DNA"/>
</dbReference>
<gene>
    <name evidence="1" type="ORF">BLNAU_19392</name>
</gene>
<organism evidence="1 2">
    <name type="scientific">Blattamonas nauphoetae</name>
    <dbReference type="NCBI Taxonomy" id="2049346"/>
    <lineage>
        <taxon>Eukaryota</taxon>
        <taxon>Metamonada</taxon>
        <taxon>Preaxostyla</taxon>
        <taxon>Oxymonadida</taxon>
        <taxon>Blattamonas</taxon>
    </lineage>
</organism>
<evidence type="ECO:0000313" key="2">
    <source>
        <dbReference type="Proteomes" id="UP001281761"/>
    </source>
</evidence>
<proteinExistence type="predicted"/>
<dbReference type="Proteomes" id="UP001281761">
    <property type="component" value="Unassembled WGS sequence"/>
</dbReference>
<sequence length="129" mass="14501">MRMLRSEGLEDGIEQKAMNDVHQHDANRIKIYSLRLCTRFGGNSEAQPQLPLTQSTQYHQCHSDKLRIGRGQECERRMLAVSVHSGSDAMSSSRLARLPPTPLSDLLSQLHTLIHVGHPCSFGDHFDIV</sequence>
<protein>
    <submittedName>
        <fullName evidence="1">Uncharacterized protein</fullName>
    </submittedName>
</protein>
<keyword evidence="2" id="KW-1185">Reference proteome</keyword>
<evidence type="ECO:0000313" key="1">
    <source>
        <dbReference type="EMBL" id="KAK2945658.1"/>
    </source>
</evidence>
<name>A0ABQ9X245_9EUKA</name>
<reference evidence="1 2" key="1">
    <citation type="journal article" date="2022" name="bioRxiv">
        <title>Genomics of Preaxostyla Flagellates Illuminates Evolutionary Transitions and the Path Towards Mitochondrial Loss.</title>
        <authorList>
            <person name="Novak L.V.F."/>
            <person name="Treitli S.C."/>
            <person name="Pyrih J."/>
            <person name="Halakuc P."/>
            <person name="Pipaliya S.V."/>
            <person name="Vacek V."/>
            <person name="Brzon O."/>
            <person name="Soukal P."/>
            <person name="Eme L."/>
            <person name="Dacks J.B."/>
            <person name="Karnkowska A."/>
            <person name="Elias M."/>
            <person name="Hampl V."/>
        </authorList>
    </citation>
    <scope>NUCLEOTIDE SEQUENCE [LARGE SCALE GENOMIC DNA]</scope>
    <source>
        <strain evidence="1">NAU3</strain>
        <tissue evidence="1">Gut</tissue>
    </source>
</reference>
<comment type="caution">
    <text evidence="1">The sequence shown here is derived from an EMBL/GenBank/DDBJ whole genome shotgun (WGS) entry which is preliminary data.</text>
</comment>